<organism evidence="2 3">
    <name type="scientific">Drosophila virilis</name>
    <name type="common">Fruit fly</name>
    <dbReference type="NCBI Taxonomy" id="7244"/>
    <lineage>
        <taxon>Eukaryota</taxon>
        <taxon>Metazoa</taxon>
        <taxon>Ecdysozoa</taxon>
        <taxon>Arthropoda</taxon>
        <taxon>Hexapoda</taxon>
        <taxon>Insecta</taxon>
        <taxon>Pterygota</taxon>
        <taxon>Neoptera</taxon>
        <taxon>Endopterygota</taxon>
        <taxon>Diptera</taxon>
        <taxon>Brachycera</taxon>
        <taxon>Muscomorpha</taxon>
        <taxon>Ephydroidea</taxon>
        <taxon>Drosophilidae</taxon>
        <taxon>Drosophila</taxon>
    </lineage>
</organism>
<dbReference type="EMBL" id="CH940647">
    <property type="protein sequence ID" value="KRF85231.1"/>
    <property type="molecule type" value="Genomic_DNA"/>
</dbReference>
<keyword evidence="1" id="KW-0472">Membrane</keyword>
<proteinExistence type="predicted"/>
<gene>
    <name evidence="2" type="primary">Dvir\GJ26394</name>
    <name evidence="2" type="ORF">Dvir_GJ26394</name>
</gene>
<protein>
    <submittedName>
        <fullName evidence="2">Uncharacterized protein, isoform B</fullName>
    </submittedName>
</protein>
<name>A0A0Q9WVH6_DROVI</name>
<sequence>MFYHNIIIAYARVSQLSCFKMLENLGLLITTGICFIIYLMFKYFMEERNKLLVDLENARTAELLMKDEIKDIKIKACEEKINVLEDKVSTLNKQVKYNKEQLKNSKEERSCPIS</sequence>
<keyword evidence="3" id="KW-1185">Reference proteome</keyword>
<keyword evidence="1" id="KW-0812">Transmembrane</keyword>
<evidence type="ECO:0000313" key="2">
    <source>
        <dbReference type="EMBL" id="KRF85231.1"/>
    </source>
</evidence>
<dbReference type="AlphaFoldDB" id="A0A0Q9WVH6"/>
<evidence type="ECO:0000313" key="3">
    <source>
        <dbReference type="Proteomes" id="UP000008792"/>
    </source>
</evidence>
<reference evidence="2 3" key="1">
    <citation type="journal article" date="2007" name="Nature">
        <title>Evolution of genes and genomes on the Drosophila phylogeny.</title>
        <authorList>
            <consortium name="Drosophila 12 Genomes Consortium"/>
            <person name="Clark A.G."/>
            <person name="Eisen M.B."/>
            <person name="Smith D.R."/>
            <person name="Bergman C.M."/>
            <person name="Oliver B."/>
            <person name="Markow T.A."/>
            <person name="Kaufman T.C."/>
            <person name="Kellis M."/>
            <person name="Gelbart W."/>
            <person name="Iyer V.N."/>
            <person name="Pollard D.A."/>
            <person name="Sackton T.B."/>
            <person name="Larracuente A.M."/>
            <person name="Singh N.D."/>
            <person name="Abad J.P."/>
            <person name="Abt D.N."/>
            <person name="Adryan B."/>
            <person name="Aguade M."/>
            <person name="Akashi H."/>
            <person name="Anderson W.W."/>
            <person name="Aquadro C.F."/>
            <person name="Ardell D.H."/>
            <person name="Arguello R."/>
            <person name="Artieri C.G."/>
            <person name="Barbash D.A."/>
            <person name="Barker D."/>
            <person name="Barsanti P."/>
            <person name="Batterham P."/>
            <person name="Batzoglou S."/>
            <person name="Begun D."/>
            <person name="Bhutkar A."/>
            <person name="Blanco E."/>
            <person name="Bosak S.A."/>
            <person name="Bradley R.K."/>
            <person name="Brand A.D."/>
            <person name="Brent M.R."/>
            <person name="Brooks A.N."/>
            <person name="Brown R.H."/>
            <person name="Butlin R.K."/>
            <person name="Caggese C."/>
            <person name="Calvi B.R."/>
            <person name="Bernardo de Carvalho A."/>
            <person name="Caspi A."/>
            <person name="Castrezana S."/>
            <person name="Celniker S.E."/>
            <person name="Chang J.L."/>
            <person name="Chapple C."/>
            <person name="Chatterji S."/>
            <person name="Chinwalla A."/>
            <person name="Civetta A."/>
            <person name="Clifton S.W."/>
            <person name="Comeron J.M."/>
            <person name="Costello J.C."/>
            <person name="Coyne J.A."/>
            <person name="Daub J."/>
            <person name="David R.G."/>
            <person name="Delcher A.L."/>
            <person name="Delehaunty K."/>
            <person name="Do C.B."/>
            <person name="Ebling H."/>
            <person name="Edwards K."/>
            <person name="Eickbush T."/>
            <person name="Evans J.D."/>
            <person name="Filipski A."/>
            <person name="Findeiss S."/>
            <person name="Freyhult E."/>
            <person name="Fulton L."/>
            <person name="Fulton R."/>
            <person name="Garcia A.C."/>
            <person name="Gardiner A."/>
            <person name="Garfield D.A."/>
            <person name="Garvin B.E."/>
            <person name="Gibson G."/>
            <person name="Gilbert D."/>
            <person name="Gnerre S."/>
            <person name="Godfrey J."/>
            <person name="Good R."/>
            <person name="Gotea V."/>
            <person name="Gravely B."/>
            <person name="Greenberg A.J."/>
            <person name="Griffiths-Jones S."/>
            <person name="Gross S."/>
            <person name="Guigo R."/>
            <person name="Gustafson E.A."/>
            <person name="Haerty W."/>
            <person name="Hahn M.W."/>
            <person name="Halligan D.L."/>
            <person name="Halpern A.L."/>
            <person name="Halter G.M."/>
            <person name="Han M.V."/>
            <person name="Heger A."/>
            <person name="Hillier L."/>
            <person name="Hinrichs A.S."/>
            <person name="Holmes I."/>
            <person name="Hoskins R.A."/>
            <person name="Hubisz M.J."/>
            <person name="Hultmark D."/>
            <person name="Huntley M.A."/>
            <person name="Jaffe D.B."/>
            <person name="Jagadeeshan S."/>
            <person name="Jeck W.R."/>
            <person name="Johnson J."/>
            <person name="Jones C.D."/>
            <person name="Jordan W.C."/>
            <person name="Karpen G.H."/>
            <person name="Kataoka E."/>
            <person name="Keightley P.D."/>
            <person name="Kheradpour P."/>
            <person name="Kirkness E.F."/>
            <person name="Koerich L.B."/>
            <person name="Kristiansen K."/>
            <person name="Kudrna D."/>
            <person name="Kulathinal R.J."/>
            <person name="Kumar S."/>
            <person name="Kwok R."/>
            <person name="Lander E."/>
            <person name="Langley C.H."/>
            <person name="Lapoint R."/>
            <person name="Lazzaro B.P."/>
            <person name="Lee S.J."/>
            <person name="Levesque L."/>
            <person name="Li R."/>
            <person name="Lin C.F."/>
            <person name="Lin M.F."/>
            <person name="Lindblad-Toh K."/>
            <person name="Llopart A."/>
            <person name="Long M."/>
            <person name="Low L."/>
            <person name="Lozovsky E."/>
            <person name="Lu J."/>
            <person name="Luo M."/>
            <person name="Machado C.A."/>
            <person name="Makalowski W."/>
            <person name="Marzo M."/>
            <person name="Matsuda M."/>
            <person name="Matzkin L."/>
            <person name="McAllister B."/>
            <person name="McBride C.S."/>
            <person name="McKernan B."/>
            <person name="McKernan K."/>
            <person name="Mendez-Lago M."/>
            <person name="Minx P."/>
            <person name="Mollenhauer M.U."/>
            <person name="Montooth K."/>
            <person name="Mount S.M."/>
            <person name="Mu X."/>
            <person name="Myers E."/>
            <person name="Negre B."/>
            <person name="Newfeld S."/>
            <person name="Nielsen R."/>
            <person name="Noor M.A."/>
            <person name="O'Grady P."/>
            <person name="Pachter L."/>
            <person name="Papaceit M."/>
            <person name="Parisi M.J."/>
            <person name="Parisi M."/>
            <person name="Parts L."/>
            <person name="Pedersen J.S."/>
            <person name="Pesole G."/>
            <person name="Phillippy A.M."/>
            <person name="Ponting C.P."/>
            <person name="Pop M."/>
            <person name="Porcelli D."/>
            <person name="Powell J.R."/>
            <person name="Prohaska S."/>
            <person name="Pruitt K."/>
            <person name="Puig M."/>
            <person name="Quesneville H."/>
            <person name="Ram K.R."/>
            <person name="Rand D."/>
            <person name="Rasmussen M.D."/>
            <person name="Reed L.K."/>
            <person name="Reenan R."/>
            <person name="Reily A."/>
            <person name="Remington K.A."/>
            <person name="Rieger T.T."/>
            <person name="Ritchie M.G."/>
            <person name="Robin C."/>
            <person name="Rogers Y.H."/>
            <person name="Rohde C."/>
            <person name="Rozas J."/>
            <person name="Rubenfield M.J."/>
            <person name="Ruiz A."/>
            <person name="Russo S."/>
            <person name="Salzberg S.L."/>
            <person name="Sanchez-Gracia A."/>
            <person name="Saranga D.J."/>
            <person name="Sato H."/>
            <person name="Schaeffer S.W."/>
            <person name="Schatz M.C."/>
            <person name="Schlenke T."/>
            <person name="Schwartz R."/>
            <person name="Segarra C."/>
            <person name="Singh R.S."/>
            <person name="Sirot L."/>
            <person name="Sirota M."/>
            <person name="Sisneros N.B."/>
            <person name="Smith C.D."/>
            <person name="Smith T.F."/>
            <person name="Spieth J."/>
            <person name="Stage D.E."/>
            <person name="Stark A."/>
            <person name="Stephan W."/>
            <person name="Strausberg R.L."/>
            <person name="Strempel S."/>
            <person name="Sturgill D."/>
            <person name="Sutton G."/>
            <person name="Sutton G.G."/>
            <person name="Tao W."/>
            <person name="Teichmann S."/>
            <person name="Tobari Y.N."/>
            <person name="Tomimura Y."/>
            <person name="Tsolas J.M."/>
            <person name="Valente V.L."/>
            <person name="Venter E."/>
            <person name="Venter J.C."/>
            <person name="Vicario S."/>
            <person name="Vieira F.G."/>
            <person name="Vilella A.J."/>
            <person name="Villasante A."/>
            <person name="Walenz B."/>
            <person name="Wang J."/>
            <person name="Wasserman M."/>
            <person name="Watts T."/>
            <person name="Wilson D."/>
            <person name="Wilson R.K."/>
            <person name="Wing R.A."/>
            <person name="Wolfner M.F."/>
            <person name="Wong A."/>
            <person name="Wong G.K."/>
            <person name="Wu C.I."/>
            <person name="Wu G."/>
            <person name="Yamamoto D."/>
            <person name="Yang H.P."/>
            <person name="Yang S.P."/>
            <person name="Yorke J.A."/>
            <person name="Yoshida K."/>
            <person name="Zdobnov E."/>
            <person name="Zhang P."/>
            <person name="Zhang Y."/>
            <person name="Zimin A.V."/>
            <person name="Baldwin J."/>
            <person name="Abdouelleil A."/>
            <person name="Abdulkadir J."/>
            <person name="Abebe A."/>
            <person name="Abera B."/>
            <person name="Abreu J."/>
            <person name="Acer S.C."/>
            <person name="Aftuck L."/>
            <person name="Alexander A."/>
            <person name="An P."/>
            <person name="Anderson E."/>
            <person name="Anderson S."/>
            <person name="Arachi H."/>
            <person name="Azer M."/>
            <person name="Bachantsang P."/>
            <person name="Barry A."/>
            <person name="Bayul T."/>
            <person name="Berlin A."/>
            <person name="Bessette D."/>
            <person name="Bloom T."/>
            <person name="Blye J."/>
            <person name="Boguslavskiy L."/>
            <person name="Bonnet C."/>
            <person name="Boukhgalter B."/>
            <person name="Bourzgui I."/>
            <person name="Brown A."/>
            <person name="Cahill P."/>
            <person name="Channer S."/>
            <person name="Cheshatsang Y."/>
            <person name="Chuda L."/>
            <person name="Citroen M."/>
            <person name="Collymore A."/>
            <person name="Cooke P."/>
            <person name="Costello M."/>
            <person name="D'Aco K."/>
            <person name="Daza R."/>
            <person name="De Haan G."/>
            <person name="DeGray S."/>
            <person name="DeMaso C."/>
            <person name="Dhargay N."/>
            <person name="Dooley K."/>
            <person name="Dooley E."/>
            <person name="Doricent M."/>
            <person name="Dorje P."/>
            <person name="Dorjee K."/>
            <person name="Dupes A."/>
            <person name="Elong R."/>
            <person name="Falk J."/>
            <person name="Farina A."/>
            <person name="Faro S."/>
            <person name="Ferguson D."/>
            <person name="Fisher S."/>
            <person name="Foley C.D."/>
            <person name="Franke A."/>
            <person name="Friedrich D."/>
            <person name="Gadbois L."/>
            <person name="Gearin G."/>
            <person name="Gearin C.R."/>
            <person name="Giannoukos G."/>
            <person name="Goode T."/>
            <person name="Graham J."/>
            <person name="Grandbois E."/>
            <person name="Grewal S."/>
            <person name="Gyaltsen K."/>
            <person name="Hafez N."/>
            <person name="Hagos B."/>
            <person name="Hall J."/>
            <person name="Henson C."/>
            <person name="Hollinger A."/>
            <person name="Honan T."/>
            <person name="Huard M.D."/>
            <person name="Hughes L."/>
            <person name="Hurhula B."/>
            <person name="Husby M.E."/>
            <person name="Kamat A."/>
            <person name="Kanga B."/>
            <person name="Kashin S."/>
            <person name="Khazanovich D."/>
            <person name="Kisner P."/>
            <person name="Lance K."/>
            <person name="Lara M."/>
            <person name="Lee W."/>
            <person name="Lennon N."/>
            <person name="Letendre F."/>
            <person name="LeVine R."/>
            <person name="Lipovsky A."/>
            <person name="Liu X."/>
            <person name="Liu J."/>
            <person name="Liu S."/>
            <person name="Lokyitsang T."/>
            <person name="Lokyitsang Y."/>
            <person name="Lubonja R."/>
            <person name="Lui A."/>
            <person name="MacDonald P."/>
            <person name="Magnisalis V."/>
            <person name="Maru K."/>
            <person name="Matthews C."/>
            <person name="McCusker W."/>
            <person name="McDonough S."/>
            <person name="Mehta T."/>
            <person name="Meldrim J."/>
            <person name="Meneus L."/>
            <person name="Mihai O."/>
            <person name="Mihalev A."/>
            <person name="Mihova T."/>
            <person name="Mittelman R."/>
            <person name="Mlenga V."/>
            <person name="Montmayeur A."/>
            <person name="Mulrain L."/>
            <person name="Navidi A."/>
            <person name="Naylor J."/>
            <person name="Negash T."/>
            <person name="Nguyen T."/>
            <person name="Nguyen N."/>
            <person name="Nicol R."/>
            <person name="Norbu C."/>
            <person name="Norbu N."/>
            <person name="Novod N."/>
            <person name="O'Neill B."/>
            <person name="Osman S."/>
            <person name="Markiewicz E."/>
            <person name="Oyono O.L."/>
            <person name="Patti C."/>
            <person name="Phunkhang P."/>
            <person name="Pierre F."/>
            <person name="Priest M."/>
            <person name="Raghuraman S."/>
            <person name="Rege F."/>
            <person name="Reyes R."/>
            <person name="Rise C."/>
            <person name="Rogov P."/>
            <person name="Ross K."/>
            <person name="Ryan E."/>
            <person name="Settipalli S."/>
            <person name="Shea T."/>
            <person name="Sherpa N."/>
            <person name="Shi L."/>
            <person name="Shih D."/>
            <person name="Sparrow T."/>
            <person name="Spaulding J."/>
            <person name="Stalker J."/>
            <person name="Stange-Thomann N."/>
            <person name="Stavropoulos S."/>
            <person name="Stone C."/>
            <person name="Strader C."/>
            <person name="Tesfaye S."/>
            <person name="Thomson T."/>
            <person name="Thoulutsang Y."/>
            <person name="Thoulutsang D."/>
            <person name="Topham K."/>
            <person name="Topping I."/>
            <person name="Tsamla T."/>
            <person name="Vassiliev H."/>
            <person name="Vo A."/>
            <person name="Wangchuk T."/>
            <person name="Wangdi T."/>
            <person name="Weiand M."/>
            <person name="Wilkinson J."/>
            <person name="Wilson A."/>
            <person name="Yadav S."/>
            <person name="Young G."/>
            <person name="Yu Q."/>
            <person name="Zembek L."/>
            <person name="Zhong D."/>
            <person name="Zimmer A."/>
            <person name="Zwirko Z."/>
            <person name="Jaffe D.B."/>
            <person name="Alvarez P."/>
            <person name="Brockman W."/>
            <person name="Butler J."/>
            <person name="Chin C."/>
            <person name="Gnerre S."/>
            <person name="Grabherr M."/>
            <person name="Kleber M."/>
            <person name="Mauceli E."/>
            <person name="MacCallum I."/>
        </authorList>
    </citation>
    <scope>NUCLEOTIDE SEQUENCE [LARGE SCALE GENOMIC DNA]</scope>
    <source>
        <strain evidence="3">Tucson 15010-1051.87</strain>
    </source>
</reference>
<accession>A0A0Q9WVH6</accession>
<dbReference type="Proteomes" id="UP000008792">
    <property type="component" value="Unassembled WGS sequence"/>
</dbReference>
<dbReference type="InParanoid" id="A0A0Q9WVH6"/>
<evidence type="ECO:0000256" key="1">
    <source>
        <dbReference type="SAM" id="Phobius"/>
    </source>
</evidence>
<feature type="transmembrane region" description="Helical" evidence="1">
    <location>
        <begin position="24"/>
        <end position="41"/>
    </location>
</feature>
<keyword evidence="1" id="KW-1133">Transmembrane helix</keyword>